<dbReference type="AlphaFoldDB" id="A0A975BLS0"/>
<keyword evidence="2" id="KW-1185">Reference proteome</keyword>
<dbReference type="EMBL" id="CP061800">
    <property type="protein sequence ID" value="QTA87892.1"/>
    <property type="molecule type" value="Genomic_DNA"/>
</dbReference>
<dbReference type="RefSeq" id="WP_207682898.1">
    <property type="nucleotide sequence ID" value="NZ_CP061800.1"/>
</dbReference>
<protein>
    <submittedName>
        <fullName evidence="1">Uncharacterized protein</fullName>
    </submittedName>
</protein>
<accession>A0A975BLS0</accession>
<reference evidence="1" key="1">
    <citation type="journal article" date="2021" name="Microb. Physiol.">
        <title>Proteogenomic Insights into the Physiology of Marine, Sulfate-Reducing, Filamentous Desulfonema limicola and Desulfonema magnum.</title>
        <authorList>
            <person name="Schnaars V."/>
            <person name="Wohlbrand L."/>
            <person name="Scheve S."/>
            <person name="Hinrichs C."/>
            <person name="Reinhardt R."/>
            <person name="Rabus R."/>
        </authorList>
    </citation>
    <scope>NUCLEOTIDE SEQUENCE</scope>
    <source>
        <strain evidence="1">4be13</strain>
    </source>
</reference>
<dbReference type="Proteomes" id="UP000663722">
    <property type="component" value="Chromosome"/>
</dbReference>
<evidence type="ECO:0000313" key="1">
    <source>
        <dbReference type="EMBL" id="QTA87892.1"/>
    </source>
</evidence>
<evidence type="ECO:0000313" key="2">
    <source>
        <dbReference type="Proteomes" id="UP000663722"/>
    </source>
</evidence>
<organism evidence="1 2">
    <name type="scientific">Desulfonema magnum</name>
    <dbReference type="NCBI Taxonomy" id="45655"/>
    <lineage>
        <taxon>Bacteria</taxon>
        <taxon>Pseudomonadati</taxon>
        <taxon>Thermodesulfobacteriota</taxon>
        <taxon>Desulfobacteria</taxon>
        <taxon>Desulfobacterales</taxon>
        <taxon>Desulfococcaceae</taxon>
        <taxon>Desulfonema</taxon>
    </lineage>
</organism>
<name>A0A975BLS0_9BACT</name>
<proteinExistence type="predicted"/>
<dbReference type="KEGG" id="dmm:dnm_039320"/>
<gene>
    <name evidence="1" type="ORF">dnm_039320</name>
</gene>
<sequence>MQEATLSEVTIKVPANVADMITTGEIIILLTDKALSRAEYYRSKCSEMEQRHGIGYTDFKKKVEEAEREVFSDWDDLLVWEGYHLGYKEWMNKYEELRNCTV</sequence>